<dbReference type="InterPro" id="IPR018114">
    <property type="entry name" value="TRYPSIN_HIS"/>
</dbReference>
<proteinExistence type="predicted"/>
<accession>A0AAU9THN9</accession>
<dbReference type="EMBL" id="CAKOGL010000004">
    <property type="protein sequence ID" value="CAH2085632.1"/>
    <property type="molecule type" value="Genomic_DNA"/>
</dbReference>
<dbReference type="PROSITE" id="PS50240">
    <property type="entry name" value="TRYPSIN_DOM"/>
    <property type="match status" value="1"/>
</dbReference>
<dbReference type="SMART" id="SM00020">
    <property type="entry name" value="Tryp_SPc"/>
    <property type="match status" value="1"/>
</dbReference>
<comment type="caution">
    <text evidence="2">The sequence shown here is derived from an EMBL/GenBank/DDBJ whole genome shotgun (WGS) entry which is preliminary data.</text>
</comment>
<dbReference type="AlphaFoldDB" id="A0AAU9THN9"/>
<dbReference type="InterPro" id="IPR001254">
    <property type="entry name" value="Trypsin_dom"/>
</dbReference>
<dbReference type="InterPro" id="IPR051333">
    <property type="entry name" value="CLIP_Serine_Protease"/>
</dbReference>
<dbReference type="Gene3D" id="2.40.10.10">
    <property type="entry name" value="Trypsin-like serine proteases"/>
    <property type="match status" value="2"/>
</dbReference>
<dbReference type="InterPro" id="IPR009003">
    <property type="entry name" value="Peptidase_S1_PA"/>
</dbReference>
<feature type="domain" description="Peptidase S1" evidence="1">
    <location>
        <begin position="19"/>
        <end position="362"/>
    </location>
</feature>
<dbReference type="PROSITE" id="PS00134">
    <property type="entry name" value="TRYPSIN_HIS"/>
    <property type="match status" value="1"/>
</dbReference>
<dbReference type="PANTHER" id="PTHR24260:SF136">
    <property type="entry name" value="GH08193P-RELATED"/>
    <property type="match status" value="1"/>
</dbReference>
<dbReference type="PANTHER" id="PTHR24260">
    <property type="match status" value="1"/>
</dbReference>
<gene>
    <name evidence="2" type="ORF">EEDITHA_LOCUS2082</name>
</gene>
<dbReference type="Pfam" id="PF00089">
    <property type="entry name" value="Trypsin"/>
    <property type="match status" value="1"/>
</dbReference>
<evidence type="ECO:0000313" key="3">
    <source>
        <dbReference type="Proteomes" id="UP001153954"/>
    </source>
</evidence>
<evidence type="ECO:0000313" key="2">
    <source>
        <dbReference type="EMBL" id="CAH2085632.1"/>
    </source>
</evidence>
<name>A0AAU9THN9_EUPED</name>
<dbReference type="InterPro" id="IPR043504">
    <property type="entry name" value="Peptidase_S1_PA_chymotrypsin"/>
</dbReference>
<protein>
    <recommendedName>
        <fullName evidence="1">Peptidase S1 domain-containing protein</fullName>
    </recommendedName>
</protein>
<reference evidence="2" key="1">
    <citation type="submission" date="2022-03" db="EMBL/GenBank/DDBJ databases">
        <authorList>
            <person name="Tunstrom K."/>
        </authorList>
    </citation>
    <scope>NUCLEOTIDE SEQUENCE</scope>
</reference>
<dbReference type="GO" id="GO:0006508">
    <property type="term" value="P:proteolysis"/>
    <property type="evidence" value="ECO:0007669"/>
    <property type="project" value="InterPro"/>
</dbReference>
<dbReference type="Proteomes" id="UP001153954">
    <property type="component" value="Unassembled WGS sequence"/>
</dbReference>
<dbReference type="GO" id="GO:0004252">
    <property type="term" value="F:serine-type endopeptidase activity"/>
    <property type="evidence" value="ECO:0007669"/>
    <property type="project" value="InterPro"/>
</dbReference>
<dbReference type="SUPFAM" id="SSF50494">
    <property type="entry name" value="Trypsin-like serine proteases"/>
    <property type="match status" value="1"/>
</dbReference>
<organism evidence="2 3">
    <name type="scientific">Euphydryas editha</name>
    <name type="common">Edith's checkerspot</name>
    <dbReference type="NCBI Taxonomy" id="104508"/>
    <lineage>
        <taxon>Eukaryota</taxon>
        <taxon>Metazoa</taxon>
        <taxon>Ecdysozoa</taxon>
        <taxon>Arthropoda</taxon>
        <taxon>Hexapoda</taxon>
        <taxon>Insecta</taxon>
        <taxon>Pterygota</taxon>
        <taxon>Neoptera</taxon>
        <taxon>Endopterygota</taxon>
        <taxon>Lepidoptera</taxon>
        <taxon>Glossata</taxon>
        <taxon>Ditrysia</taxon>
        <taxon>Papilionoidea</taxon>
        <taxon>Nymphalidae</taxon>
        <taxon>Nymphalinae</taxon>
        <taxon>Euphydryas</taxon>
    </lineage>
</organism>
<evidence type="ECO:0000259" key="1">
    <source>
        <dbReference type="PROSITE" id="PS50240"/>
    </source>
</evidence>
<sequence>MYFFDSVFVTLCGTIGVFLVYGEKNIEIGDVGSETEDETPNDNYLFVALIDIVFTDGSKRTCTGTIIHDNVVITAAHCFFKEDSIQPELTASFVVIGTKKMFDSGYEQYLPIERIITHPNYRGWESDLALVYTFAGMMSDKPGRVVRLATEKTSTDFEVNVFSWGQCQDEECLGLSQTETEMPCSDDDKVTQLKPYRNNQKMYEISKLDSQEYRVTTEKTRQIRKRKKNLQSINKESVEADKRKQRRQAFKMMSYYRNNWRRNRGDQINKLTVGIFTFLNTQTCKKLIEKAMASFHKMKNTNEVLCYTSEENYVTKEDSGAPAMRLGRLVAVTVGGVDFDGERVAIGLNIVCFCSWIAENLPKSDTRIQCCRNCCETKDNENLNGERFKHTHKKKKHRNDIVLT</sequence>
<keyword evidence="3" id="KW-1185">Reference proteome</keyword>